<reference evidence="20 21" key="1">
    <citation type="submission" date="2019-03" db="EMBL/GenBank/DDBJ databases">
        <title>Genomic Encyclopedia of Type Strains, Phase IV (KMG-IV): sequencing the most valuable type-strain genomes for metagenomic binning, comparative biology and taxonomic classification.</title>
        <authorList>
            <person name="Goeker M."/>
        </authorList>
    </citation>
    <scope>NUCLEOTIDE SEQUENCE [LARGE SCALE GENOMIC DNA]</scope>
    <source>
        <strain evidence="20 21">DSM 100433</strain>
    </source>
</reference>
<dbReference type="Proteomes" id="UP000294682">
    <property type="component" value="Unassembled WGS sequence"/>
</dbReference>
<feature type="binding site" evidence="16">
    <location>
        <position position="298"/>
    </location>
    <ligand>
        <name>ATP</name>
        <dbReference type="ChEBI" id="CHEBI:30616"/>
        <label>1</label>
    </ligand>
</feature>
<evidence type="ECO:0000256" key="11">
    <source>
        <dbReference type="ARBA" id="ARBA00022975"/>
    </source>
</evidence>
<dbReference type="SUPFAM" id="SSF56059">
    <property type="entry name" value="Glutathione synthetase ATP-binding domain-like"/>
    <property type="match status" value="2"/>
</dbReference>
<feature type="binding site" evidence="15">
    <location>
        <position position="1080"/>
    </location>
    <ligand>
        <name>substrate</name>
    </ligand>
</feature>
<dbReference type="PANTHER" id="PTHR11405">
    <property type="entry name" value="CARBAMOYLTRANSFERASE FAMILY MEMBER"/>
    <property type="match status" value="1"/>
</dbReference>
<keyword evidence="21" id="KW-1185">Reference proteome</keyword>
<dbReference type="PROSITE" id="PS51855">
    <property type="entry name" value="MGS"/>
    <property type="match status" value="1"/>
</dbReference>
<dbReference type="RefSeq" id="WP_132083935.1">
    <property type="nucleotide sequence ID" value="NZ_SLUK01000002.1"/>
</dbReference>
<feature type="binding site" evidence="16">
    <location>
        <position position="300"/>
    </location>
    <ligand>
        <name>Mn(2+)</name>
        <dbReference type="ChEBI" id="CHEBI:29035"/>
        <label>2</label>
    </ligand>
</feature>
<organism evidence="20 21">
    <name type="scientific">Harryflintia acetispora</name>
    <dbReference type="NCBI Taxonomy" id="1849041"/>
    <lineage>
        <taxon>Bacteria</taxon>
        <taxon>Bacillati</taxon>
        <taxon>Bacillota</taxon>
        <taxon>Clostridia</taxon>
        <taxon>Eubacteriales</taxon>
        <taxon>Oscillospiraceae</taxon>
        <taxon>Harryflintia</taxon>
    </lineage>
</organism>
<dbReference type="InterPro" id="IPR006275">
    <property type="entry name" value="CPSase_lsu"/>
</dbReference>
<feature type="binding site" evidence="16">
    <location>
        <position position="818"/>
    </location>
    <ligand>
        <name>ATP</name>
        <dbReference type="ChEBI" id="CHEBI:30616"/>
        <label>2</label>
    </ligand>
</feature>
<feature type="binding site" evidence="16">
    <location>
        <position position="832"/>
    </location>
    <ligand>
        <name>Mn(2+)</name>
        <dbReference type="ChEBI" id="CHEBI:29035"/>
        <label>4</label>
    </ligand>
</feature>
<dbReference type="GO" id="GO:0009089">
    <property type="term" value="P:lysine biosynthetic process via diaminopimelate"/>
    <property type="evidence" value="ECO:0007669"/>
    <property type="project" value="UniProtKB-UniRule"/>
</dbReference>
<dbReference type="InterPro" id="IPR005479">
    <property type="entry name" value="CPAse_ATP-bd"/>
</dbReference>
<dbReference type="Pfam" id="PF02786">
    <property type="entry name" value="CPSase_L_D2"/>
    <property type="match status" value="2"/>
</dbReference>
<dbReference type="PROSITE" id="PS00867">
    <property type="entry name" value="CPSASE_2"/>
    <property type="match status" value="2"/>
</dbReference>
<dbReference type="InterPro" id="IPR036914">
    <property type="entry name" value="MGS-like_dom_sf"/>
</dbReference>
<dbReference type="GO" id="GO:0005737">
    <property type="term" value="C:cytoplasm"/>
    <property type="evidence" value="ECO:0007669"/>
    <property type="project" value="UniProtKB-SubCell"/>
</dbReference>
<feature type="domain" description="ATP-grasp" evidence="18">
    <location>
        <begin position="133"/>
        <end position="327"/>
    </location>
</feature>
<keyword evidence="4 16" id="KW-0436">Ligase</keyword>
<evidence type="ECO:0000256" key="7">
    <source>
        <dbReference type="ARBA" id="ARBA00022737"/>
    </source>
</evidence>
<comment type="pathway">
    <text evidence="15">Amino-acid biosynthesis; L-lysine biosynthesis via DAP pathway; DL-2,6-diaminopimelate from LL-2,6-diaminopimelate: step 1/1.</text>
</comment>
<dbReference type="InterPro" id="IPR036897">
    <property type="entry name" value="CarbamoylP_synth_lsu_oligo_sf"/>
</dbReference>
<feature type="binding site" evidence="16">
    <location>
        <position position="832"/>
    </location>
    <ligand>
        <name>Mg(2+)</name>
        <dbReference type="ChEBI" id="CHEBI:18420"/>
        <label>4</label>
    </ligand>
</feature>
<comment type="function">
    <text evidence="16">Large subunit of the glutamine-dependent carbamoyl phosphate synthetase (CPSase). CPSase catalyzes the formation of carbamoyl phosphate from the ammonia moiety of glutamine, carbonate, and phosphate donated by ATP, constituting the first step of 2 biosynthetic pathways, one leading to arginine and/or urea and the other to pyrimidine nucleotides. The large subunit (synthetase) binds the substrates ammonia (free or transferred from glutamine from the small subunit), hydrogencarbonate and ATP and carries out an ATP-coupled ligase reaction, activating hydrogencarbonate by forming carboxy phosphate which reacts with ammonia to form carbamoyl phosphate.</text>
</comment>
<dbReference type="SUPFAM" id="SSF52335">
    <property type="entry name" value="Methylglyoxal synthase-like"/>
    <property type="match status" value="1"/>
</dbReference>
<keyword evidence="9 16" id="KW-0067">ATP-binding</keyword>
<dbReference type="GO" id="GO:0006526">
    <property type="term" value="P:L-arginine biosynthetic process"/>
    <property type="evidence" value="ECO:0007669"/>
    <property type="project" value="UniProtKB-UniRule"/>
</dbReference>
<keyword evidence="15" id="KW-0963">Cytoplasm</keyword>
<evidence type="ECO:0000256" key="2">
    <source>
        <dbReference type="ARBA" id="ARBA00009799"/>
    </source>
</evidence>
<feature type="binding site" evidence="16">
    <location>
        <position position="284"/>
    </location>
    <ligand>
        <name>Mn(2+)</name>
        <dbReference type="ChEBI" id="CHEBI:29035"/>
        <label>1</label>
    </ligand>
</feature>
<evidence type="ECO:0000313" key="21">
    <source>
        <dbReference type="Proteomes" id="UP000294682"/>
    </source>
</evidence>
<dbReference type="Gene3D" id="3.30.1490.20">
    <property type="entry name" value="ATP-grasp fold, A domain"/>
    <property type="match status" value="1"/>
</dbReference>
<dbReference type="InterPro" id="IPR033937">
    <property type="entry name" value="MGS_CPS_CarB"/>
</dbReference>
<comment type="subcellular location">
    <subcellularLocation>
        <location evidence="15">Cytoplasm</location>
    </subcellularLocation>
</comment>
<comment type="subunit">
    <text evidence="16">Composed of two chains; the small (or glutamine) chain promotes the hydrolysis of glutamine to ammonia, which is used by the large (or ammonia) chain to synthesize carbamoyl phosphate. Tetramer of heterodimers (alpha,beta)4.</text>
</comment>
<dbReference type="SUPFAM" id="SSF54506">
    <property type="entry name" value="Diaminopimelate epimerase-like"/>
    <property type="match status" value="1"/>
</dbReference>
<dbReference type="GO" id="GO:0005524">
    <property type="term" value="F:ATP binding"/>
    <property type="evidence" value="ECO:0007669"/>
    <property type="project" value="UniProtKB-UniRule"/>
</dbReference>
<dbReference type="Pfam" id="PF25596">
    <property type="entry name" value="CPSase_L_D1"/>
    <property type="match status" value="2"/>
</dbReference>
<comment type="catalytic activity">
    <reaction evidence="14 16">
        <text>hydrogencarbonate + L-glutamine + 2 ATP + H2O = carbamoyl phosphate + L-glutamate + 2 ADP + phosphate + 2 H(+)</text>
        <dbReference type="Rhea" id="RHEA:18633"/>
        <dbReference type="ChEBI" id="CHEBI:15377"/>
        <dbReference type="ChEBI" id="CHEBI:15378"/>
        <dbReference type="ChEBI" id="CHEBI:17544"/>
        <dbReference type="ChEBI" id="CHEBI:29985"/>
        <dbReference type="ChEBI" id="CHEBI:30616"/>
        <dbReference type="ChEBI" id="CHEBI:43474"/>
        <dbReference type="ChEBI" id="CHEBI:58228"/>
        <dbReference type="ChEBI" id="CHEBI:58359"/>
        <dbReference type="ChEBI" id="CHEBI:456216"/>
        <dbReference type="EC" id="6.3.5.5"/>
    </reaction>
</comment>
<evidence type="ECO:0000256" key="3">
    <source>
        <dbReference type="ARBA" id="ARBA00022571"/>
    </source>
</evidence>
<evidence type="ECO:0000313" key="20">
    <source>
        <dbReference type="EMBL" id="TCL44499.1"/>
    </source>
</evidence>
<dbReference type="HAMAP" id="MF_01210_B">
    <property type="entry name" value="CPSase_L_chain_B"/>
    <property type="match status" value="1"/>
</dbReference>
<feature type="binding site" evidence="15">
    <location>
        <begin position="1141"/>
        <end position="1142"/>
    </location>
    <ligand>
        <name>substrate</name>
    </ligand>
</feature>
<evidence type="ECO:0000259" key="18">
    <source>
        <dbReference type="PROSITE" id="PS50975"/>
    </source>
</evidence>
<dbReference type="InterPro" id="IPR001653">
    <property type="entry name" value="DAP_epimerase_DapF"/>
</dbReference>
<dbReference type="PANTHER" id="PTHR11405:SF53">
    <property type="entry name" value="CARBAMOYL-PHOSPHATE SYNTHASE [AMMONIA], MITOCHONDRIAL"/>
    <property type="match status" value="1"/>
</dbReference>
<feature type="binding site" evidence="16">
    <location>
        <position position="215"/>
    </location>
    <ligand>
        <name>ATP</name>
        <dbReference type="ChEBI" id="CHEBI:30616"/>
        <label>1</label>
    </ligand>
</feature>
<evidence type="ECO:0000256" key="14">
    <source>
        <dbReference type="ARBA" id="ARBA00048816"/>
    </source>
</evidence>
<evidence type="ECO:0000256" key="4">
    <source>
        <dbReference type="ARBA" id="ARBA00022598"/>
    </source>
</evidence>
<feature type="binding site" evidence="16">
    <location>
        <position position="298"/>
    </location>
    <ligand>
        <name>Mn(2+)</name>
        <dbReference type="ChEBI" id="CHEBI:29035"/>
        <label>2</label>
    </ligand>
</feature>
<keyword evidence="6" id="KW-0479">Metal-binding</keyword>
<evidence type="ECO:0000256" key="13">
    <source>
        <dbReference type="ARBA" id="ARBA00047359"/>
    </source>
</evidence>
<feature type="binding site" evidence="16">
    <location>
        <position position="241"/>
    </location>
    <ligand>
        <name>ATP</name>
        <dbReference type="ChEBI" id="CHEBI:30616"/>
        <label>1</label>
    </ligand>
</feature>
<dbReference type="Gene3D" id="3.30.470.20">
    <property type="entry name" value="ATP-grasp fold, B domain"/>
    <property type="match status" value="2"/>
</dbReference>
<comment type="subunit">
    <text evidence="15">Homodimer.</text>
</comment>
<dbReference type="GO" id="GO:0008837">
    <property type="term" value="F:diaminopimelate epimerase activity"/>
    <property type="evidence" value="ECO:0007669"/>
    <property type="project" value="UniProtKB-UniRule"/>
</dbReference>
<keyword evidence="5 15" id="KW-0028">Amino-acid biosynthesis</keyword>
<dbReference type="GO" id="GO:0006541">
    <property type="term" value="P:glutamine metabolic process"/>
    <property type="evidence" value="ECO:0007669"/>
    <property type="project" value="TreeGrafter"/>
</dbReference>
<feature type="binding site" evidence="15">
    <location>
        <position position="1262"/>
    </location>
    <ligand>
        <name>substrate</name>
    </ligand>
</feature>
<dbReference type="InterPro" id="IPR013815">
    <property type="entry name" value="ATP_grasp_subdomain_1"/>
</dbReference>
<keyword evidence="7 16" id="KW-0677">Repeat</keyword>
<evidence type="ECO:0000256" key="17">
    <source>
        <dbReference type="PROSITE-ProRule" id="PRU10125"/>
    </source>
</evidence>
<feature type="binding site" evidence="15">
    <location>
        <begin position="1290"/>
        <end position="1291"/>
    </location>
    <ligand>
        <name>substrate</name>
    </ligand>
</feature>
<feature type="binding site" evidence="15">
    <location>
        <position position="1229"/>
    </location>
    <ligand>
        <name>substrate</name>
    </ligand>
</feature>
<dbReference type="PRINTS" id="PR00098">
    <property type="entry name" value="CPSASE"/>
</dbReference>
<feature type="binding site" evidence="16">
    <location>
        <position position="169"/>
    </location>
    <ligand>
        <name>ATP</name>
        <dbReference type="ChEBI" id="CHEBI:30616"/>
        <label>1</label>
    </ligand>
</feature>
<feature type="domain" description="ATP-grasp" evidence="18">
    <location>
        <begin position="669"/>
        <end position="859"/>
    </location>
</feature>
<feature type="binding site" evidence="16">
    <location>
        <position position="744"/>
    </location>
    <ligand>
        <name>ATP</name>
        <dbReference type="ChEBI" id="CHEBI:30616"/>
        <label>2</label>
    </ligand>
</feature>
<keyword evidence="15" id="KW-0413">Isomerase</keyword>
<dbReference type="SMART" id="SM00851">
    <property type="entry name" value="MGS"/>
    <property type="match status" value="1"/>
</dbReference>
<dbReference type="FunFam" id="3.40.50.20:FF:000001">
    <property type="entry name" value="Carbamoyl-phosphate synthase large chain"/>
    <property type="match status" value="2"/>
</dbReference>
<feature type="binding site" evidence="16">
    <location>
        <position position="778"/>
    </location>
    <ligand>
        <name>ATP</name>
        <dbReference type="ChEBI" id="CHEBI:30616"/>
        <label>2</label>
    </ligand>
</feature>
<dbReference type="PROSITE" id="PS01326">
    <property type="entry name" value="DAP_EPIMERASE"/>
    <property type="match status" value="1"/>
</dbReference>
<comment type="function">
    <text evidence="15">Catalyzes the stereoinversion of LL-2,6-diaminopimelate (L,L-DAP) to meso-diaminopimelate (meso-DAP), a precursor of L-lysine and an essential component of the bacterial peptidoglycan.</text>
</comment>
<dbReference type="NCBIfam" id="TIGR01369">
    <property type="entry name" value="CPSaseII_lrg"/>
    <property type="match status" value="1"/>
</dbReference>
<dbReference type="InterPro" id="IPR011761">
    <property type="entry name" value="ATP-grasp"/>
</dbReference>
<feature type="binding site" evidence="16">
    <location>
        <position position="243"/>
    </location>
    <ligand>
        <name>ATP</name>
        <dbReference type="ChEBI" id="CHEBI:30616"/>
        <label>1</label>
    </ligand>
</feature>
<feature type="binding site" evidence="16">
    <location>
        <position position="298"/>
    </location>
    <ligand>
        <name>Mn(2+)</name>
        <dbReference type="ChEBI" id="CHEBI:29035"/>
        <label>1</label>
    </ligand>
</feature>
<comment type="pathway">
    <text evidence="1 16">Amino-acid biosynthesis; L-arginine biosynthesis; carbamoyl phosphate from bicarbonate: step 1/1.</text>
</comment>
<dbReference type="InterPro" id="IPR005480">
    <property type="entry name" value="CPSase_lsu_oligo"/>
</dbReference>
<dbReference type="Pfam" id="PF02142">
    <property type="entry name" value="MGS"/>
    <property type="match status" value="1"/>
</dbReference>
<feature type="region of interest" description="Carbamoyl phosphate synthetic domain" evidence="16">
    <location>
        <begin position="545"/>
        <end position="927"/>
    </location>
</feature>
<dbReference type="SUPFAM" id="SSF52440">
    <property type="entry name" value="PreATP-grasp domain"/>
    <property type="match status" value="2"/>
</dbReference>
<feature type="active site" evidence="17">
    <location>
        <position position="1140"/>
    </location>
</feature>
<feature type="binding site" evidence="15">
    <location>
        <position position="1131"/>
    </location>
    <ligand>
        <name>substrate</name>
    </ligand>
</feature>
<comment type="caution">
    <text evidence="20">The sequence shown here is derived from an EMBL/GenBank/DDBJ whole genome shotgun (WGS) entry which is preliminary data.</text>
</comment>
<dbReference type="InterPro" id="IPR011607">
    <property type="entry name" value="MGS-like_dom"/>
</dbReference>
<proteinExistence type="inferred from homology"/>
<dbReference type="InterPro" id="IPR005483">
    <property type="entry name" value="CPSase_dom"/>
</dbReference>
<keyword evidence="10" id="KW-0460">Magnesium</keyword>
<evidence type="ECO:0000259" key="19">
    <source>
        <dbReference type="PROSITE" id="PS51855"/>
    </source>
</evidence>
<feature type="binding site" evidence="16">
    <location>
        <position position="830"/>
    </location>
    <ligand>
        <name>Mn(2+)</name>
        <dbReference type="ChEBI" id="CHEBI:29035"/>
        <label>4</label>
    </ligand>
</feature>
<comment type="similarity">
    <text evidence="15">Belongs to the diaminopimelate epimerase family.</text>
</comment>
<dbReference type="InterPro" id="IPR018510">
    <property type="entry name" value="DAP_epimerase_AS"/>
</dbReference>
<keyword evidence="12" id="KW-0464">Manganese</keyword>
<sequence length="1346" mass="147541">MPLDPAIKKVLVIGSGPIVIGQAAEFDYAGTQACRALKEEGLQVVLCNSNPATIMTDREMADEIYLEPLTVETVKRIILKERPDSLLSTLGGQTGLTLSMQLAKEGFLEAQGVRLLGARVETIDRAEDRQLFRDTMLSIGEPVIPSEVAHDLEHALRIAGEIGYPVIVRPAFTMGGSGGGIAQDPEQLGEIAQNGLRLSPISQVLVEKCVSGWKEIEFEVMRDRSGSVITVCSMENFDPVGVHTGDSIVIAPAVTLADKEYQMLRSAALHIISALGVEGGCNCQFALHPESMEYAVIEVNPRVSRSSALASKATGYPIAKVAAKIAIGYNLDEIQNAVTGKTCACFEPALDYVVVKFPKWPFDKFVYADRRLGTQMKATGEVMAIAHTFEAALMKAVRGAEISLDCLIEPKLQAVPDHELFARVSVCSDERLFVICECMRRGMSCGEIHVRTKIDLWFLYKLRNLLEMERRLQNEAPTPALYRAAKELGFPDRVIERLSGKRVERPLATSFKMVDTCAAEFEAQTPYFYSTYDEVNEAAQYLQGHKSRGKTVVVLGSGPIRIGQGIEFDYASVQCAWTLKKQGYEVVIINNNPETVSTDFDTADRLYFEPLTPEDVMNVIRTERPYGVVAAFGGQTAIKLTRFLHEQGIRILGTSADSVDMAEDRERFDALLESLSIARPKGAAVTTAEQALAAAHELQYPVLLRPSYVLGGQNMIIAFSDDDVREYMQIILSHGIESPVLIDQYLTGTELEADAICDGEEVLIPGIMEHIERAGVHSGDSIAVYPAYNLSAQLLQRVVEYTERLALSLHTKGLINIQYVVHQGEIYVIEVNPRASRTVPYISKVTGVPMAELATRAMLGERLRAMGFGTGLRRTPPYVAVKVPVFSFEKLADVDVLLGPEMKSTGEVLGIGKTLDEALYKGLIAAGYRMEKGGGVLLTVRERDKDELPKTARGFARLGFALYATEGTAAALKRAGIAARTVKKIHEAEENVLSLLESGKIQYIVSTSEKGRIPTRDSVRIRRKAVERSIPCLTSLDTANALLHSLWGRFTEANTELVDINHMRGERLQLHFTKMQACGNDYIYFDCFRQEVASPEALSVRLSERRTGIGGDGIVLILPSESAHARMRMFNADGSEGRMCGNAIRCVGKYLYDSGIVREKTVKVETLSGIKTLVLHTDGGQVRSVRVDMGPAVFLPEQVPVKIKGERVVDCPVRIGEREYRVTCLSMGNPHCVVFTADPAAIDLAAVGPSFEHDSIFPDRVNTEFVSVPERNVLRMRVWERGSGETFACGTGACASAAAAVAQGLCDKDEDILVHLLGGDLTIRVTDETVYMTGEAVKVYEGAVEL</sequence>
<name>A0A9X8UKX1_9FIRM</name>
<feature type="binding site" evidence="16">
    <location>
        <position position="750"/>
    </location>
    <ligand>
        <name>ATP</name>
        <dbReference type="ChEBI" id="CHEBI:30616"/>
        <label>2</label>
    </ligand>
</feature>
<feature type="binding site" evidence="16">
    <location>
        <position position="705"/>
    </location>
    <ligand>
        <name>ATP</name>
        <dbReference type="ChEBI" id="CHEBI:30616"/>
        <label>2</label>
    </ligand>
</feature>
<feature type="binding site" evidence="16">
    <location>
        <position position="300"/>
    </location>
    <ligand>
        <name>Mg(2+)</name>
        <dbReference type="ChEBI" id="CHEBI:18420"/>
        <label>2</label>
    </ligand>
</feature>
<keyword evidence="11 16" id="KW-0665">Pyrimidine biosynthesis</keyword>
<feature type="binding site" evidence="16">
    <location>
        <position position="777"/>
    </location>
    <ligand>
        <name>ATP</name>
        <dbReference type="ChEBI" id="CHEBI:30616"/>
        <label>2</label>
    </ligand>
</feature>
<feature type="binding site" evidence="16">
    <location>
        <position position="746"/>
    </location>
    <ligand>
        <name>ATP</name>
        <dbReference type="ChEBI" id="CHEBI:30616"/>
        <label>2</label>
    </ligand>
</feature>
<feature type="binding site" evidence="16">
    <location>
        <position position="818"/>
    </location>
    <ligand>
        <name>Mn(2+)</name>
        <dbReference type="ChEBI" id="CHEBI:29035"/>
        <label>3</label>
    </ligand>
</feature>
<feature type="region of interest" description="Carboxyphosphate synthetic domain" evidence="16">
    <location>
        <begin position="1"/>
        <end position="401"/>
    </location>
</feature>
<feature type="binding site" evidence="16">
    <location>
        <position position="176"/>
    </location>
    <ligand>
        <name>ATP</name>
        <dbReference type="ChEBI" id="CHEBI:30616"/>
        <label>1</label>
    </ligand>
</feature>
<evidence type="ECO:0000256" key="10">
    <source>
        <dbReference type="ARBA" id="ARBA00022842"/>
    </source>
</evidence>
<gene>
    <name evidence="15" type="primary">dapF</name>
    <name evidence="16" type="synonym">carB</name>
    <name evidence="20" type="ORF">EDD78_102118</name>
</gene>
<evidence type="ECO:0000256" key="1">
    <source>
        <dbReference type="ARBA" id="ARBA00005077"/>
    </source>
</evidence>
<keyword evidence="8 16" id="KW-0547">Nucleotide-binding</keyword>
<feature type="binding site" evidence="16">
    <location>
        <position position="284"/>
    </location>
    <ligand>
        <name>Mg(2+)</name>
        <dbReference type="ChEBI" id="CHEBI:18420"/>
        <label>1</label>
    </ligand>
</feature>
<feature type="binding site" evidence="16">
    <location>
        <position position="830"/>
    </location>
    <ligand>
        <name>Mg(2+)</name>
        <dbReference type="ChEBI" id="CHEBI:18420"/>
        <label>3</label>
    </ligand>
</feature>
<dbReference type="InterPro" id="IPR058047">
    <property type="entry name" value="CPSase_preATP-grasp"/>
</dbReference>
<feature type="binding site" evidence="16">
    <location>
        <position position="775"/>
    </location>
    <ligand>
        <name>ATP</name>
        <dbReference type="ChEBI" id="CHEBI:30616"/>
        <label>2</label>
    </ligand>
</feature>
<dbReference type="Gene3D" id="3.40.50.20">
    <property type="match status" value="2"/>
</dbReference>
<evidence type="ECO:0000256" key="12">
    <source>
        <dbReference type="ARBA" id="ARBA00023211"/>
    </source>
</evidence>
<keyword evidence="15" id="KW-0457">Lysine biosynthesis</keyword>
<dbReference type="Pfam" id="PF02787">
    <property type="entry name" value="CPSase_L_D3"/>
    <property type="match status" value="1"/>
</dbReference>
<evidence type="ECO:0000256" key="8">
    <source>
        <dbReference type="ARBA" id="ARBA00022741"/>
    </source>
</evidence>
<dbReference type="SMART" id="SM01096">
    <property type="entry name" value="CPSase_L_D3"/>
    <property type="match status" value="1"/>
</dbReference>
<dbReference type="EC" id="6.3.5.5" evidence="16"/>
<dbReference type="InterPro" id="IPR016185">
    <property type="entry name" value="PreATP-grasp_dom_sf"/>
</dbReference>
<dbReference type="Gene3D" id="3.40.50.1380">
    <property type="entry name" value="Methylglyoxal synthase-like domain"/>
    <property type="match status" value="1"/>
</dbReference>
<dbReference type="HAMAP" id="MF_00197">
    <property type="entry name" value="DAP_epimerase"/>
    <property type="match status" value="1"/>
</dbReference>
<dbReference type="GO" id="GO:0044205">
    <property type="term" value="P:'de novo' UMP biosynthetic process"/>
    <property type="evidence" value="ECO:0007669"/>
    <property type="project" value="UniProtKB-UniRule"/>
</dbReference>
<feature type="binding site" evidence="16">
    <location>
        <position position="830"/>
    </location>
    <ligand>
        <name>Mn(2+)</name>
        <dbReference type="ChEBI" id="CHEBI:29035"/>
        <label>3</label>
    </ligand>
</feature>
<dbReference type="Gene3D" id="3.10.310.10">
    <property type="entry name" value="Diaminopimelate Epimerase, Chain A, domain 1"/>
    <property type="match status" value="2"/>
</dbReference>
<feature type="binding site" evidence="16">
    <location>
        <position position="129"/>
    </location>
    <ligand>
        <name>ATP</name>
        <dbReference type="ChEBI" id="CHEBI:30616"/>
        <label>1</label>
    </ligand>
</feature>
<feature type="site" description="Could be important to modulate the pK values of the two catalytic cysteine residues" evidence="15">
    <location>
        <position position="1231"/>
    </location>
</feature>
<evidence type="ECO:0000256" key="5">
    <source>
        <dbReference type="ARBA" id="ARBA00022605"/>
    </source>
</evidence>
<feature type="binding site" evidence="16">
    <location>
        <position position="776"/>
    </location>
    <ligand>
        <name>ATP</name>
        <dbReference type="ChEBI" id="CHEBI:30616"/>
        <label>2</label>
    </ligand>
</feature>
<dbReference type="PROSITE" id="PS00866">
    <property type="entry name" value="CPSASE_1"/>
    <property type="match status" value="1"/>
</dbReference>
<dbReference type="FunFam" id="3.30.470.20:FF:000026">
    <property type="entry name" value="Carbamoyl-phosphate synthase large chain"/>
    <property type="match status" value="1"/>
</dbReference>
<comment type="catalytic activity">
    <reaction evidence="15">
        <text>(2S,6S)-2,6-diaminopimelate = meso-2,6-diaminopimelate</text>
        <dbReference type="Rhea" id="RHEA:15393"/>
        <dbReference type="ChEBI" id="CHEBI:57609"/>
        <dbReference type="ChEBI" id="CHEBI:57791"/>
        <dbReference type="EC" id="5.1.1.7"/>
    </reaction>
</comment>
<dbReference type="Gene3D" id="1.10.1030.10">
    <property type="entry name" value="Carbamoyl-phosphate synthetase, large subunit oligomerisation domain"/>
    <property type="match status" value="1"/>
</dbReference>
<feature type="binding site" evidence="16">
    <location>
        <position position="242"/>
    </location>
    <ligand>
        <name>ATP</name>
        <dbReference type="ChEBI" id="CHEBI:30616"/>
        <label>1</label>
    </ligand>
</feature>
<dbReference type="Pfam" id="PF01678">
    <property type="entry name" value="DAP_epimerase"/>
    <property type="match status" value="2"/>
</dbReference>
<evidence type="ECO:0000256" key="16">
    <source>
        <dbReference type="HAMAP-Rule" id="MF_01210"/>
    </source>
</evidence>
<dbReference type="CDD" id="cd01424">
    <property type="entry name" value="MGS_CPS_II"/>
    <property type="match status" value="1"/>
</dbReference>
<feature type="binding site" evidence="15">
    <location>
        <begin position="1280"/>
        <end position="1281"/>
    </location>
    <ligand>
        <name>substrate</name>
    </ligand>
</feature>
<dbReference type="FunFam" id="3.30.470.20:FF:000001">
    <property type="entry name" value="Carbamoyl-phosphate synthase large chain"/>
    <property type="match status" value="1"/>
</dbReference>
<dbReference type="PROSITE" id="PS50975">
    <property type="entry name" value="ATP_GRASP"/>
    <property type="match status" value="2"/>
</dbReference>
<feature type="binding site" evidence="16">
    <location>
        <position position="830"/>
    </location>
    <ligand>
        <name>ATP</name>
        <dbReference type="ChEBI" id="CHEBI:30616"/>
        <label>2</label>
    </ligand>
</feature>
<dbReference type="GO" id="GO:0004087">
    <property type="term" value="F:carbamoyl-phosphate synthase (ammonia) activity"/>
    <property type="evidence" value="ECO:0007669"/>
    <property type="project" value="UniProtKB-EC"/>
</dbReference>
<dbReference type="EMBL" id="SLUK01000002">
    <property type="protein sequence ID" value="TCL44499.1"/>
    <property type="molecule type" value="Genomic_DNA"/>
</dbReference>
<comment type="pathway">
    <text evidence="16">Pyrimidine metabolism; UMP biosynthesis via de novo pathway; (S)-dihydroorotate from bicarbonate: step 1/3.</text>
</comment>
<keyword evidence="3 16" id="KW-0055">Arginine biosynthesis</keyword>
<protein>
    <recommendedName>
        <fullName evidence="15 16">Multifunctional fusion protein</fullName>
    </recommendedName>
    <domain>
        <recommendedName>
            <fullName evidence="15">Diaminopimelate epimerase</fullName>
            <shortName evidence="15">DAP epimerase</shortName>
            <ecNumber evidence="15">5.1.1.7</ecNumber>
        </recommendedName>
        <alternativeName>
            <fullName evidence="15">PLP-independent amino acid racemase</fullName>
        </alternativeName>
    </domain>
    <domain>
        <recommendedName>
            <fullName evidence="16">Carbamoyl phosphate synthase large chain</fullName>
            <ecNumber evidence="16">6.3.4.16</ecNumber>
            <ecNumber evidence="16">6.3.5.5</ecNumber>
        </recommendedName>
        <alternativeName>
            <fullName evidence="16">Carbamoyl phosphate synthetase ammonia chain</fullName>
        </alternativeName>
    </domain>
</protein>
<feature type="site" description="Could be important to modulate the pK values of the two catalytic cysteine residues" evidence="15">
    <location>
        <position position="1280"/>
    </location>
</feature>
<feature type="region of interest" description="Allosteric domain" evidence="16">
    <location>
        <begin position="928"/>
        <end position="1346"/>
    </location>
</feature>
<dbReference type="GO" id="GO:0004088">
    <property type="term" value="F:carbamoyl-phosphate synthase (glutamine-hydrolyzing) activity"/>
    <property type="evidence" value="ECO:0007669"/>
    <property type="project" value="UniProtKB-UniRule"/>
</dbReference>
<accession>A0A9X8UKX1</accession>
<evidence type="ECO:0000256" key="15">
    <source>
        <dbReference type="HAMAP-Rule" id="MF_00197"/>
    </source>
</evidence>
<feature type="binding site" evidence="16">
    <location>
        <position position="208"/>
    </location>
    <ligand>
        <name>ATP</name>
        <dbReference type="ChEBI" id="CHEBI:30616"/>
        <label>1</label>
    </ligand>
</feature>
<dbReference type="NCBIfam" id="NF009455">
    <property type="entry name" value="PRK12815.1"/>
    <property type="match status" value="1"/>
</dbReference>
<comment type="cofactor">
    <cofactor evidence="16">
        <name>Mg(2+)</name>
        <dbReference type="ChEBI" id="CHEBI:18420"/>
    </cofactor>
    <cofactor evidence="16">
        <name>Mn(2+)</name>
        <dbReference type="ChEBI" id="CHEBI:29035"/>
    </cofactor>
    <text evidence="16">Binds 4 Mg(2+) or Mn(2+) ions per subunit.</text>
</comment>
<dbReference type="GO" id="GO:0046872">
    <property type="term" value="F:metal ion binding"/>
    <property type="evidence" value="ECO:0007669"/>
    <property type="project" value="UniProtKB-KW"/>
</dbReference>
<comment type="domain">
    <text evidence="16">The large subunit is composed of 2 ATP-grasp domains that are involved in binding the 2 ATP molecules needed for carbamoyl phosphate synthesis. The N-terminal ATP-grasp domain (referred to as the carboxyphosphate synthetic component) catalyzes the ATP-dependent phosphorylation of hydrogencarbonate to carboxyphosphate and the subsequent nucleophilic attack by ammonia to form a carbamate intermediate. The C-terminal ATP-grasp domain (referred to as the carbamoyl phosphate synthetic component) then catalyzes the phosphorylation of carbamate with the second ATP to form the end product carbamoyl phosphate. The reactive and unstable enzyme intermediates are sequentially channeled from one active site to the next through the interior of the protein over a distance of at least 96 A.</text>
</comment>
<comment type="catalytic activity">
    <reaction evidence="13 16">
        <text>hydrogencarbonate + NH4(+) + 2 ATP = carbamoyl phosphate + 2 ADP + phosphate + 2 H(+)</text>
        <dbReference type="Rhea" id="RHEA:18029"/>
        <dbReference type="ChEBI" id="CHEBI:15378"/>
        <dbReference type="ChEBI" id="CHEBI:17544"/>
        <dbReference type="ChEBI" id="CHEBI:28938"/>
        <dbReference type="ChEBI" id="CHEBI:30616"/>
        <dbReference type="ChEBI" id="CHEBI:43474"/>
        <dbReference type="ChEBI" id="CHEBI:58228"/>
        <dbReference type="ChEBI" id="CHEBI:456216"/>
        <dbReference type="EC" id="6.3.4.16"/>
    </reaction>
</comment>
<feature type="active site" description="Proton donor" evidence="15">
    <location>
        <position position="1140"/>
    </location>
</feature>
<dbReference type="NCBIfam" id="NF003671">
    <property type="entry name" value="PRK05294.1"/>
    <property type="match status" value="1"/>
</dbReference>
<feature type="binding site" evidence="16">
    <location>
        <position position="818"/>
    </location>
    <ligand>
        <name>Mg(2+)</name>
        <dbReference type="ChEBI" id="CHEBI:18420"/>
        <label>3</label>
    </ligand>
</feature>
<comment type="caution">
    <text evidence="15">Lacks conserved residue(s) required for the propagation of feature annotation.</text>
</comment>
<feature type="binding site" evidence="16">
    <location>
        <position position="830"/>
    </location>
    <ligand>
        <name>Mg(2+)</name>
        <dbReference type="ChEBI" id="CHEBI:18420"/>
        <label>4</label>
    </ligand>
</feature>
<dbReference type="EC" id="5.1.1.7" evidence="15"/>
<feature type="binding site" evidence="16">
    <location>
        <position position="210"/>
    </location>
    <ligand>
        <name>ATP</name>
        <dbReference type="ChEBI" id="CHEBI:30616"/>
        <label>1</label>
    </ligand>
</feature>
<dbReference type="SUPFAM" id="SSF48108">
    <property type="entry name" value="Carbamoyl phosphate synthetase, large subunit connection domain"/>
    <property type="match status" value="1"/>
</dbReference>
<feature type="binding site" evidence="16">
    <location>
        <position position="284"/>
    </location>
    <ligand>
        <name>ATP</name>
        <dbReference type="ChEBI" id="CHEBI:30616"/>
        <label>1</label>
    </ligand>
</feature>
<comment type="similarity">
    <text evidence="2 16">Belongs to the CarB family.</text>
</comment>
<feature type="binding site" evidence="16">
    <location>
        <position position="175"/>
    </location>
    <ligand>
        <name>ATP</name>
        <dbReference type="ChEBI" id="CHEBI:30616"/>
        <label>1</label>
    </ligand>
</feature>
<feature type="binding site" evidence="16">
    <location>
        <position position="298"/>
    </location>
    <ligand>
        <name>Mg(2+)</name>
        <dbReference type="ChEBI" id="CHEBI:18420"/>
        <label>2</label>
    </ligand>
</feature>
<dbReference type="NCBIfam" id="TIGR00652">
    <property type="entry name" value="DapF"/>
    <property type="match status" value="1"/>
</dbReference>
<evidence type="ECO:0000256" key="9">
    <source>
        <dbReference type="ARBA" id="ARBA00022840"/>
    </source>
</evidence>
<dbReference type="EC" id="6.3.4.16" evidence="16"/>
<feature type="domain" description="MGS-like" evidence="19">
    <location>
        <begin position="928"/>
        <end position="1078"/>
    </location>
</feature>
<feature type="binding site" evidence="16">
    <location>
        <position position="298"/>
    </location>
    <ligand>
        <name>Mg(2+)</name>
        <dbReference type="ChEBI" id="CHEBI:18420"/>
        <label>1</label>
    </ligand>
</feature>
<feature type="active site" description="Proton acceptor" evidence="15">
    <location>
        <position position="1289"/>
    </location>
</feature>
<evidence type="ECO:0000256" key="6">
    <source>
        <dbReference type="ARBA" id="ARBA00022723"/>
    </source>
</evidence>